<accession>L0DIT5</accession>
<dbReference type="EMBL" id="CP003364">
    <property type="protein sequence ID" value="AGA28728.1"/>
    <property type="molecule type" value="Genomic_DNA"/>
</dbReference>
<dbReference type="SUPFAM" id="SSF46955">
    <property type="entry name" value="Putative DNA-binding domain"/>
    <property type="match status" value="1"/>
</dbReference>
<dbReference type="STRING" id="886293.Sinac_4547"/>
<evidence type="ECO:0000259" key="1">
    <source>
        <dbReference type="Pfam" id="PF12728"/>
    </source>
</evidence>
<dbReference type="AlphaFoldDB" id="L0DIT5"/>
<dbReference type="GO" id="GO:0003677">
    <property type="term" value="F:DNA binding"/>
    <property type="evidence" value="ECO:0007669"/>
    <property type="project" value="UniProtKB-KW"/>
</dbReference>
<sequence>MTPEVEPQRSPYATVQEAAGYTRVSTRTIRRAITSGRLTAHRVGVRVLIRYADLDTFVTAGGESPPASTLLPAQE</sequence>
<reference evidence="2 3" key="1">
    <citation type="submission" date="2012-02" db="EMBL/GenBank/DDBJ databases">
        <title>Complete sequence of chromosome of Singulisphaera acidiphila DSM 18658.</title>
        <authorList>
            <consortium name="US DOE Joint Genome Institute (JGI-PGF)"/>
            <person name="Lucas S."/>
            <person name="Copeland A."/>
            <person name="Lapidus A."/>
            <person name="Glavina del Rio T."/>
            <person name="Dalin E."/>
            <person name="Tice H."/>
            <person name="Bruce D."/>
            <person name="Goodwin L."/>
            <person name="Pitluck S."/>
            <person name="Peters L."/>
            <person name="Ovchinnikova G."/>
            <person name="Chertkov O."/>
            <person name="Kyrpides N."/>
            <person name="Mavromatis K."/>
            <person name="Ivanova N."/>
            <person name="Brettin T."/>
            <person name="Detter J.C."/>
            <person name="Han C."/>
            <person name="Larimer F."/>
            <person name="Land M."/>
            <person name="Hauser L."/>
            <person name="Markowitz V."/>
            <person name="Cheng J.-F."/>
            <person name="Hugenholtz P."/>
            <person name="Woyke T."/>
            <person name="Wu D."/>
            <person name="Tindall B."/>
            <person name="Pomrenke H."/>
            <person name="Brambilla E."/>
            <person name="Klenk H.-P."/>
            <person name="Eisen J.A."/>
        </authorList>
    </citation>
    <scope>NUCLEOTIDE SEQUENCE [LARGE SCALE GENOMIC DNA]</scope>
    <source>
        <strain evidence="3">ATCC BAA-1392 / DSM 18658 / VKM B-2454 / MOB10</strain>
    </source>
</reference>
<name>L0DIT5_SINAD</name>
<dbReference type="NCBIfam" id="TIGR01764">
    <property type="entry name" value="excise"/>
    <property type="match status" value="1"/>
</dbReference>
<dbReference type="HOGENOM" id="CLU_2669081_0_0_0"/>
<dbReference type="InterPro" id="IPR010093">
    <property type="entry name" value="SinI_DNA-bd"/>
</dbReference>
<dbReference type="InterPro" id="IPR009061">
    <property type="entry name" value="DNA-bd_dom_put_sf"/>
</dbReference>
<proteinExistence type="predicted"/>
<dbReference type="Proteomes" id="UP000010798">
    <property type="component" value="Chromosome"/>
</dbReference>
<keyword evidence="2" id="KW-0238">DNA-binding</keyword>
<dbReference type="OrthoDB" id="4870800at2"/>
<dbReference type="Pfam" id="PF12728">
    <property type="entry name" value="HTH_17"/>
    <property type="match status" value="1"/>
</dbReference>
<gene>
    <name evidence="2" type="ordered locus">Sinac_4547</name>
</gene>
<dbReference type="RefSeq" id="WP_015247844.1">
    <property type="nucleotide sequence ID" value="NC_019892.1"/>
</dbReference>
<organism evidence="2 3">
    <name type="scientific">Singulisphaera acidiphila (strain ATCC BAA-1392 / DSM 18658 / VKM B-2454 / MOB10)</name>
    <dbReference type="NCBI Taxonomy" id="886293"/>
    <lineage>
        <taxon>Bacteria</taxon>
        <taxon>Pseudomonadati</taxon>
        <taxon>Planctomycetota</taxon>
        <taxon>Planctomycetia</taxon>
        <taxon>Isosphaerales</taxon>
        <taxon>Isosphaeraceae</taxon>
        <taxon>Singulisphaera</taxon>
    </lineage>
</organism>
<dbReference type="InterPro" id="IPR041657">
    <property type="entry name" value="HTH_17"/>
</dbReference>
<feature type="domain" description="Helix-turn-helix" evidence="1">
    <location>
        <begin position="14"/>
        <end position="60"/>
    </location>
</feature>
<evidence type="ECO:0000313" key="2">
    <source>
        <dbReference type="EMBL" id="AGA28728.1"/>
    </source>
</evidence>
<dbReference type="KEGG" id="saci:Sinac_4547"/>
<evidence type="ECO:0000313" key="3">
    <source>
        <dbReference type="Proteomes" id="UP000010798"/>
    </source>
</evidence>
<protein>
    <submittedName>
        <fullName evidence="2">DNA-binding protein, excisionase family</fullName>
    </submittedName>
</protein>
<keyword evidence="3" id="KW-1185">Reference proteome</keyword>